<name>T1D2L9_9HELI</name>
<evidence type="ECO:0000313" key="2">
    <source>
        <dbReference type="Proteomes" id="UP000018143"/>
    </source>
</evidence>
<keyword evidence="2" id="KW-1185">Reference proteome</keyword>
<proteinExistence type="predicted"/>
<accession>T1D2L9</accession>
<gene>
    <name evidence="1" type="ORF">HFN_0577</name>
</gene>
<dbReference type="EMBL" id="BASD01000019">
    <property type="protein sequence ID" value="GAD19446.1"/>
    <property type="molecule type" value="Genomic_DNA"/>
</dbReference>
<dbReference type="AlphaFoldDB" id="T1D2L9"/>
<reference evidence="1 2" key="1">
    <citation type="journal article" date="2013" name="Genome Announc.">
        <title>Draft Genome Sequence of Helicobacter fennelliae Strain MRY12-0050, Isolated from a Bacteremia Patient.</title>
        <authorList>
            <person name="Rimbara E."/>
            <person name="Matsui M."/>
            <person name="Mori S."/>
            <person name="Suzuki S."/>
            <person name="Suzuki M."/>
            <person name="Kim H."/>
            <person name="Sekizuka T."/>
            <person name="Kuroda M."/>
            <person name="Shibayama K."/>
        </authorList>
    </citation>
    <scope>NUCLEOTIDE SEQUENCE [LARGE SCALE GENOMIC DNA]</scope>
    <source>
        <strain evidence="1 2">MRY12-0050</strain>
    </source>
</reference>
<organism evidence="1 2">
    <name type="scientific">Helicobacter fennelliae MRY12-0050</name>
    <dbReference type="NCBI Taxonomy" id="1325130"/>
    <lineage>
        <taxon>Bacteria</taxon>
        <taxon>Pseudomonadati</taxon>
        <taxon>Campylobacterota</taxon>
        <taxon>Epsilonproteobacteria</taxon>
        <taxon>Campylobacterales</taxon>
        <taxon>Helicobacteraceae</taxon>
        <taxon>Helicobacter</taxon>
    </lineage>
</organism>
<dbReference type="Proteomes" id="UP000018143">
    <property type="component" value="Unassembled WGS sequence"/>
</dbReference>
<evidence type="ECO:0000313" key="1">
    <source>
        <dbReference type="EMBL" id="GAD19446.1"/>
    </source>
</evidence>
<comment type="caution">
    <text evidence="1">The sequence shown here is derived from an EMBL/GenBank/DDBJ whole genome shotgun (WGS) entry which is preliminary data.</text>
</comment>
<protein>
    <submittedName>
        <fullName evidence="1">Uncharacterized protein</fullName>
    </submittedName>
</protein>
<sequence length="60" mass="7023">MSFFWTILSKEQLPNNITIQPNITTAPSLLASFLPQNISHIYLTQILKNFSQYYLIYSKK</sequence>